<dbReference type="STRING" id="386301.SAMN05216282_10227"/>
<dbReference type="PRINTS" id="PR00035">
    <property type="entry name" value="HTHGNTR"/>
</dbReference>
<keyword evidence="5" id="KW-1185">Reference proteome</keyword>
<protein>
    <submittedName>
        <fullName evidence="4">Transcriptional regulator, GntR family</fullName>
    </submittedName>
</protein>
<dbReference type="AlphaFoldDB" id="A0A1G8Y5U7"/>
<reference evidence="4 5" key="1">
    <citation type="submission" date="2016-10" db="EMBL/GenBank/DDBJ databases">
        <authorList>
            <person name="de Groot N.N."/>
        </authorList>
    </citation>
    <scope>NUCLEOTIDE SEQUENCE [LARGE SCALE GENOMIC DNA]</scope>
    <source>
        <strain evidence="4 5">CGMCC 1.5382</strain>
    </source>
</reference>
<evidence type="ECO:0000313" key="5">
    <source>
        <dbReference type="Proteomes" id="UP000198701"/>
    </source>
</evidence>
<dbReference type="PANTHER" id="PTHR44846">
    <property type="entry name" value="MANNOSYL-D-GLYCERATE TRANSPORT/METABOLISM SYSTEM REPRESSOR MNGR-RELATED"/>
    <property type="match status" value="1"/>
</dbReference>
<dbReference type="Pfam" id="PF00392">
    <property type="entry name" value="GntR"/>
    <property type="match status" value="1"/>
</dbReference>
<dbReference type="InterPro" id="IPR036390">
    <property type="entry name" value="WH_DNA-bd_sf"/>
</dbReference>
<dbReference type="PANTHER" id="PTHR44846:SF1">
    <property type="entry name" value="MANNOSYL-D-GLYCERATE TRANSPORT_METABOLISM SYSTEM REPRESSOR MNGR-RELATED"/>
    <property type="match status" value="1"/>
</dbReference>
<name>A0A1G8Y5U7_9MICO</name>
<dbReference type="GO" id="GO:0003677">
    <property type="term" value="F:DNA binding"/>
    <property type="evidence" value="ECO:0007669"/>
    <property type="project" value="UniProtKB-KW"/>
</dbReference>
<organism evidence="4 5">
    <name type="scientific">Cryobacterium psychrotolerans</name>
    <dbReference type="NCBI Taxonomy" id="386301"/>
    <lineage>
        <taxon>Bacteria</taxon>
        <taxon>Bacillati</taxon>
        <taxon>Actinomycetota</taxon>
        <taxon>Actinomycetes</taxon>
        <taxon>Micrococcales</taxon>
        <taxon>Microbacteriaceae</taxon>
        <taxon>Cryobacterium</taxon>
    </lineage>
</organism>
<dbReference type="Pfam" id="PF07702">
    <property type="entry name" value="UTRA"/>
    <property type="match status" value="1"/>
</dbReference>
<evidence type="ECO:0000313" key="4">
    <source>
        <dbReference type="EMBL" id="SDJ98093.1"/>
    </source>
</evidence>
<dbReference type="GO" id="GO:0045892">
    <property type="term" value="P:negative regulation of DNA-templated transcription"/>
    <property type="evidence" value="ECO:0007669"/>
    <property type="project" value="TreeGrafter"/>
</dbReference>
<dbReference type="PROSITE" id="PS50949">
    <property type="entry name" value="HTH_GNTR"/>
    <property type="match status" value="1"/>
</dbReference>
<keyword evidence="1" id="KW-0805">Transcription regulation</keyword>
<evidence type="ECO:0000256" key="1">
    <source>
        <dbReference type="ARBA" id="ARBA00023015"/>
    </source>
</evidence>
<dbReference type="InterPro" id="IPR011663">
    <property type="entry name" value="UTRA"/>
</dbReference>
<dbReference type="GO" id="GO:0003700">
    <property type="term" value="F:DNA-binding transcription factor activity"/>
    <property type="evidence" value="ECO:0007669"/>
    <property type="project" value="InterPro"/>
</dbReference>
<dbReference type="EMBL" id="FNFU01000002">
    <property type="protein sequence ID" value="SDJ98093.1"/>
    <property type="molecule type" value="Genomic_DNA"/>
</dbReference>
<dbReference type="SMART" id="SM00866">
    <property type="entry name" value="UTRA"/>
    <property type="match status" value="1"/>
</dbReference>
<sequence length="258" mass="27553">MSGHREAAARLLAGDGAHDAGPRPPLWRRISADLAARVAEGEYGDGFPGEVELAQTYGVSRGTIRNALRPLRETGSVTAQRGRKPRVVMGGHGSAFGPVSSLFASVQASGMTQRSIVLARRVVTDPTTAALLSLPPTEELLFLSRLRLADEQPLAVDNVWLPARRVAALLEVDFADTALYKELRERCGITLDGGQEELRADTATAVDAERLGCAVGAPMFRIQRIGYHQGTAIELRCSHILGDRYAVTATFGDGVPAA</sequence>
<dbReference type="SUPFAM" id="SSF64288">
    <property type="entry name" value="Chorismate lyase-like"/>
    <property type="match status" value="1"/>
</dbReference>
<accession>A0A1G8Y5U7</accession>
<evidence type="ECO:0000256" key="3">
    <source>
        <dbReference type="ARBA" id="ARBA00023163"/>
    </source>
</evidence>
<dbReference type="InterPro" id="IPR036388">
    <property type="entry name" value="WH-like_DNA-bd_sf"/>
</dbReference>
<dbReference type="InterPro" id="IPR050679">
    <property type="entry name" value="Bact_HTH_transcr_reg"/>
</dbReference>
<dbReference type="Gene3D" id="1.10.10.10">
    <property type="entry name" value="Winged helix-like DNA-binding domain superfamily/Winged helix DNA-binding domain"/>
    <property type="match status" value="1"/>
</dbReference>
<dbReference type="OrthoDB" id="7363114at2"/>
<dbReference type="RefSeq" id="WP_092321374.1">
    <property type="nucleotide sequence ID" value="NZ_FNFU01000002.1"/>
</dbReference>
<evidence type="ECO:0000256" key="2">
    <source>
        <dbReference type="ARBA" id="ARBA00023125"/>
    </source>
</evidence>
<dbReference type="Gene3D" id="3.40.1410.10">
    <property type="entry name" value="Chorismate lyase-like"/>
    <property type="match status" value="1"/>
</dbReference>
<keyword evidence="3" id="KW-0804">Transcription</keyword>
<dbReference type="CDD" id="cd07377">
    <property type="entry name" value="WHTH_GntR"/>
    <property type="match status" value="1"/>
</dbReference>
<dbReference type="Proteomes" id="UP000198701">
    <property type="component" value="Unassembled WGS sequence"/>
</dbReference>
<dbReference type="SUPFAM" id="SSF46785">
    <property type="entry name" value="Winged helix' DNA-binding domain"/>
    <property type="match status" value="1"/>
</dbReference>
<dbReference type="SMART" id="SM00345">
    <property type="entry name" value="HTH_GNTR"/>
    <property type="match status" value="1"/>
</dbReference>
<keyword evidence="2" id="KW-0238">DNA-binding</keyword>
<dbReference type="InterPro" id="IPR000524">
    <property type="entry name" value="Tscrpt_reg_HTH_GntR"/>
</dbReference>
<dbReference type="InterPro" id="IPR028978">
    <property type="entry name" value="Chorismate_lyase_/UTRA_dom_sf"/>
</dbReference>
<gene>
    <name evidence="4" type="ORF">SAMN05216282_10227</name>
</gene>
<proteinExistence type="predicted"/>